<evidence type="ECO:0000313" key="1">
    <source>
        <dbReference type="EMBL" id="MED6239001.1"/>
    </source>
</evidence>
<dbReference type="EMBL" id="JAHUTI010020717">
    <property type="protein sequence ID" value="MED6239001.1"/>
    <property type="molecule type" value="Genomic_DNA"/>
</dbReference>
<evidence type="ECO:0000313" key="2">
    <source>
        <dbReference type="Proteomes" id="UP001345963"/>
    </source>
</evidence>
<organism evidence="1 2">
    <name type="scientific">Ataeniobius toweri</name>
    <dbReference type="NCBI Taxonomy" id="208326"/>
    <lineage>
        <taxon>Eukaryota</taxon>
        <taxon>Metazoa</taxon>
        <taxon>Chordata</taxon>
        <taxon>Craniata</taxon>
        <taxon>Vertebrata</taxon>
        <taxon>Euteleostomi</taxon>
        <taxon>Actinopterygii</taxon>
        <taxon>Neopterygii</taxon>
        <taxon>Teleostei</taxon>
        <taxon>Neoteleostei</taxon>
        <taxon>Acanthomorphata</taxon>
        <taxon>Ovalentaria</taxon>
        <taxon>Atherinomorphae</taxon>
        <taxon>Cyprinodontiformes</taxon>
        <taxon>Goodeidae</taxon>
        <taxon>Ataeniobius</taxon>
    </lineage>
</organism>
<name>A0ABU7ALB0_9TELE</name>
<accession>A0ABU7ALB0</accession>
<proteinExistence type="predicted"/>
<sequence length="107" mass="11751">MMSVAIAQMVIYNTPLSAGNFACVLQSRLQLLIAAGTSASHIPRLVCESRRNDTLICSAMCSLFVCTVNTPLSFFMSCANSRHCSSVQFCFFPYFLSLFLCSIPSVF</sequence>
<reference evidence="1 2" key="1">
    <citation type="submission" date="2021-07" db="EMBL/GenBank/DDBJ databases">
        <authorList>
            <person name="Palmer J.M."/>
        </authorList>
    </citation>
    <scope>NUCLEOTIDE SEQUENCE [LARGE SCALE GENOMIC DNA]</scope>
    <source>
        <strain evidence="1 2">AT_MEX2019</strain>
        <tissue evidence="1">Muscle</tissue>
    </source>
</reference>
<gene>
    <name evidence="1" type="ORF">ATANTOWER_000481</name>
</gene>
<comment type="caution">
    <text evidence="1">The sequence shown here is derived from an EMBL/GenBank/DDBJ whole genome shotgun (WGS) entry which is preliminary data.</text>
</comment>
<dbReference type="Proteomes" id="UP001345963">
    <property type="component" value="Unassembled WGS sequence"/>
</dbReference>
<keyword evidence="2" id="KW-1185">Reference proteome</keyword>
<protein>
    <submittedName>
        <fullName evidence="1">Uncharacterized protein</fullName>
    </submittedName>
</protein>